<protein>
    <submittedName>
        <fullName evidence="1">Uncharacterized phage protein (Possible DNA packaging)</fullName>
    </submittedName>
</protein>
<dbReference type="Proteomes" id="UP000242520">
    <property type="component" value="Unassembled WGS sequence"/>
</dbReference>
<dbReference type="NCBIfam" id="TIGR01560">
    <property type="entry name" value="put_DNA_pack"/>
    <property type="match status" value="1"/>
</dbReference>
<gene>
    <name evidence="1" type="ORF">SAMN02744040_00635</name>
</gene>
<dbReference type="AlphaFoldDB" id="A0A1M5PW92"/>
<evidence type="ECO:0000313" key="2">
    <source>
        <dbReference type="Proteomes" id="UP000242520"/>
    </source>
</evidence>
<organism evidence="1 2">
    <name type="scientific">Tepidibacter thalassicus DSM 15285</name>
    <dbReference type="NCBI Taxonomy" id="1123350"/>
    <lineage>
        <taxon>Bacteria</taxon>
        <taxon>Bacillati</taxon>
        <taxon>Bacillota</taxon>
        <taxon>Clostridia</taxon>
        <taxon>Peptostreptococcales</taxon>
        <taxon>Peptostreptococcaceae</taxon>
        <taxon>Tepidibacter</taxon>
    </lineage>
</organism>
<proteinExistence type="predicted"/>
<evidence type="ECO:0000313" key="1">
    <source>
        <dbReference type="EMBL" id="SHH05956.1"/>
    </source>
</evidence>
<dbReference type="Pfam" id="PF05135">
    <property type="entry name" value="Phage_connect_1"/>
    <property type="match status" value="1"/>
</dbReference>
<reference evidence="2" key="1">
    <citation type="submission" date="2016-11" db="EMBL/GenBank/DDBJ databases">
        <authorList>
            <person name="Varghese N."/>
            <person name="Submissions S."/>
        </authorList>
    </citation>
    <scope>NUCLEOTIDE SEQUENCE [LARGE SCALE GENOMIC DNA]</scope>
    <source>
        <strain evidence="2">DSM 15285</strain>
    </source>
</reference>
<dbReference type="InterPro" id="IPR006450">
    <property type="entry name" value="Phage_HK97_gp6-like"/>
</dbReference>
<dbReference type="CDD" id="cd08054">
    <property type="entry name" value="gp6"/>
    <property type="match status" value="1"/>
</dbReference>
<dbReference type="Gene3D" id="1.10.3230.30">
    <property type="entry name" value="Phage gp6-like head-tail connector protein"/>
    <property type="match status" value="1"/>
</dbReference>
<dbReference type="EMBL" id="FQXH01000007">
    <property type="protein sequence ID" value="SHH05956.1"/>
    <property type="molecule type" value="Genomic_DNA"/>
</dbReference>
<dbReference type="STRING" id="1123350.SAMN02744040_00635"/>
<sequence length="90" mass="10580">MDISEVKEFLRLEQDYTEEDMLLDNLITAAEEYLTNAGVNKDYTKELYKLAIKLLVSHWYENREVTGKADKLAFSLETIILQLKYTQEEV</sequence>
<name>A0A1M5PW92_9FIRM</name>
<accession>A0A1M5PW92</accession>
<keyword evidence="2" id="KW-1185">Reference proteome</keyword>
<dbReference type="InterPro" id="IPR021146">
    <property type="entry name" value="Phage_gp6-like_head-tail"/>
</dbReference>